<keyword evidence="2 3" id="KW-0238">DNA-binding</keyword>
<feature type="DNA-binding region" description="OmpR/PhoB-type" evidence="3">
    <location>
        <begin position="1"/>
        <end position="94"/>
    </location>
</feature>
<dbReference type="CDD" id="cd15831">
    <property type="entry name" value="BTAD"/>
    <property type="match status" value="1"/>
</dbReference>
<gene>
    <name evidence="5" type="ORF">FHX44_111772</name>
</gene>
<dbReference type="SUPFAM" id="SSF48452">
    <property type="entry name" value="TPR-like"/>
    <property type="match status" value="1"/>
</dbReference>
<dbReference type="RefSeq" id="WP_212612387.1">
    <property type="nucleotide sequence ID" value="NZ_VIWU01000001.1"/>
</dbReference>
<dbReference type="InterPro" id="IPR036388">
    <property type="entry name" value="WH-like_DNA-bd_sf"/>
</dbReference>
<dbReference type="InterPro" id="IPR005158">
    <property type="entry name" value="BTAD"/>
</dbReference>
<organism evidence="5 6">
    <name type="scientific">Pseudonocardia hierapolitana</name>
    <dbReference type="NCBI Taxonomy" id="1128676"/>
    <lineage>
        <taxon>Bacteria</taxon>
        <taxon>Bacillati</taxon>
        <taxon>Actinomycetota</taxon>
        <taxon>Actinomycetes</taxon>
        <taxon>Pseudonocardiales</taxon>
        <taxon>Pseudonocardiaceae</taxon>
        <taxon>Pseudonocardia</taxon>
    </lineage>
</organism>
<dbReference type="InterPro" id="IPR027417">
    <property type="entry name" value="P-loop_NTPase"/>
</dbReference>
<dbReference type="SUPFAM" id="SSF46894">
    <property type="entry name" value="C-terminal effector domain of the bipartite response regulators"/>
    <property type="match status" value="1"/>
</dbReference>
<dbReference type="AlphaFoldDB" id="A0A561SLZ6"/>
<dbReference type="Gene3D" id="1.10.10.10">
    <property type="entry name" value="Winged helix-like DNA-binding domain superfamily/Winged helix DNA-binding domain"/>
    <property type="match status" value="1"/>
</dbReference>
<accession>A0A561SLZ6</accession>
<dbReference type="InterPro" id="IPR016032">
    <property type="entry name" value="Sig_transdc_resp-reg_C-effctor"/>
</dbReference>
<proteinExistence type="inferred from homology"/>
<keyword evidence="6" id="KW-1185">Reference proteome</keyword>
<dbReference type="PRINTS" id="PR00364">
    <property type="entry name" value="DISEASERSIST"/>
</dbReference>
<dbReference type="SUPFAM" id="SSF52540">
    <property type="entry name" value="P-loop containing nucleoside triphosphate hydrolases"/>
    <property type="match status" value="1"/>
</dbReference>
<evidence type="ECO:0000259" key="4">
    <source>
        <dbReference type="PROSITE" id="PS51755"/>
    </source>
</evidence>
<dbReference type="InterPro" id="IPR011990">
    <property type="entry name" value="TPR-like_helical_dom_sf"/>
</dbReference>
<protein>
    <submittedName>
        <fullName evidence="5">Putative ATPase</fullName>
    </submittedName>
</protein>
<evidence type="ECO:0000313" key="5">
    <source>
        <dbReference type="EMBL" id="TWF75887.1"/>
    </source>
</evidence>
<evidence type="ECO:0000313" key="6">
    <source>
        <dbReference type="Proteomes" id="UP000321261"/>
    </source>
</evidence>
<comment type="similarity">
    <text evidence="1">Belongs to the AfsR/DnrI/RedD regulatory family.</text>
</comment>
<dbReference type="InterPro" id="IPR001867">
    <property type="entry name" value="OmpR/PhoB-type_DNA-bd"/>
</dbReference>
<evidence type="ECO:0000256" key="1">
    <source>
        <dbReference type="ARBA" id="ARBA00005820"/>
    </source>
</evidence>
<dbReference type="SMART" id="SM01043">
    <property type="entry name" value="BTAD"/>
    <property type="match status" value="1"/>
</dbReference>
<dbReference type="GO" id="GO:0000160">
    <property type="term" value="P:phosphorelay signal transduction system"/>
    <property type="evidence" value="ECO:0007669"/>
    <property type="project" value="InterPro"/>
</dbReference>
<dbReference type="PANTHER" id="PTHR47691">
    <property type="entry name" value="REGULATOR-RELATED"/>
    <property type="match status" value="1"/>
</dbReference>
<name>A0A561SLZ6_9PSEU</name>
<sequence>MTTVRVELLGPLRLAVDGRPVEVPGPKRRAVLALLAAAEGRVVHADGLLDALWPEEPPESGRAALQSHVSRLRGHLGPAGSRLVSTGGGYRLALEEAELDVAQARSLLRQARETTAAAVDHLRAASALWRGPVLAEFADFPPLAATAIAYDQLRRDVIELLVGCSIRSGRLDDVVDLATAMLAEDPLREPAVVLVVRALAATGDAARALAVAREYRSRLADETGLDPSPALGELERAVAAGELVAPVPGNAAPARSARPLFGRDAQLAALERLLGDERLVTIVGPGGVGKTRVALELARRAGGARVLPLAPVTDPSAVPHALAAALDLQVVTGDVLGACAAVLGTTRTLLVVDNCEHLLDTVRDTVERLLGGCPGLTVLATSREPLGVPGETPSRLAPLPLPGPDHASTAQVPSVALFLDRAARSRPGFSPGGEELKLVADVVRRLDGMPLAIELAAGRLAGLALPDLAARLDRALDLLGARTGDARHRTLRATVEWSYDLLPAEEQRLFRHLAVFVDGVDLPTAEAVAADLGLTGDPAAALAHLVDASMVEVSFSDRPRYRMLETLRAFGVDRLAAAGEAAAADDRLLRWAVELITWADATAATDREPDADAALRRELPNLRAAWRLARRRAALDDAVTMVVALHELSVWRDLVEVRGWADELVDDPALVAHPCVAAVLGTAARGAYIRGDHARAERLARDGLARAADAQGRWFCLDALANAALSRGAFAEVIEHKRAAAEHAARPDGGLGVAALAAAYAGDLAQARELHAALVAQGPLPPTVHAFGDYVAGEIENAAGRAEHAEVHYLDAIAGARASGATFVVGIASVGLVTVRAAAGRTADALRGYRGIVEYFAQAGNWTQLWVTLRNLAALLRELGDEEPAVLLDAAADQAPDAPPAARPSRLVSGPAIGRREALEVARAALHRHLEA</sequence>
<comment type="caution">
    <text evidence="5">The sequence shown here is derived from an EMBL/GenBank/DDBJ whole genome shotgun (WGS) entry which is preliminary data.</text>
</comment>
<evidence type="ECO:0000256" key="3">
    <source>
        <dbReference type="PROSITE-ProRule" id="PRU01091"/>
    </source>
</evidence>
<dbReference type="PANTHER" id="PTHR47691:SF3">
    <property type="entry name" value="HTH-TYPE TRANSCRIPTIONAL REGULATOR RV0890C-RELATED"/>
    <property type="match status" value="1"/>
</dbReference>
<evidence type="ECO:0000256" key="2">
    <source>
        <dbReference type="ARBA" id="ARBA00023125"/>
    </source>
</evidence>
<reference evidence="5 6" key="1">
    <citation type="submission" date="2019-06" db="EMBL/GenBank/DDBJ databases">
        <title>Sequencing the genomes of 1000 actinobacteria strains.</title>
        <authorList>
            <person name="Klenk H.-P."/>
        </authorList>
    </citation>
    <scope>NUCLEOTIDE SEQUENCE [LARGE SCALE GENOMIC DNA]</scope>
    <source>
        <strain evidence="5 6">DSM 45671</strain>
    </source>
</reference>
<dbReference type="InterPro" id="IPR058852">
    <property type="entry name" value="HTH_77"/>
</dbReference>
<dbReference type="GO" id="GO:0003677">
    <property type="term" value="F:DNA binding"/>
    <property type="evidence" value="ECO:0007669"/>
    <property type="project" value="UniProtKB-UniRule"/>
</dbReference>
<dbReference type="EMBL" id="VIWU01000001">
    <property type="protein sequence ID" value="TWF75887.1"/>
    <property type="molecule type" value="Genomic_DNA"/>
</dbReference>
<dbReference type="Gene3D" id="1.25.40.10">
    <property type="entry name" value="Tetratricopeptide repeat domain"/>
    <property type="match status" value="1"/>
</dbReference>
<dbReference type="SMART" id="SM00862">
    <property type="entry name" value="Trans_reg_C"/>
    <property type="match status" value="1"/>
</dbReference>
<dbReference type="Pfam" id="PF25872">
    <property type="entry name" value="HTH_77"/>
    <property type="match status" value="1"/>
</dbReference>
<dbReference type="GO" id="GO:0006355">
    <property type="term" value="P:regulation of DNA-templated transcription"/>
    <property type="evidence" value="ECO:0007669"/>
    <property type="project" value="InterPro"/>
</dbReference>
<dbReference type="Proteomes" id="UP000321261">
    <property type="component" value="Unassembled WGS sequence"/>
</dbReference>
<dbReference type="Pfam" id="PF00486">
    <property type="entry name" value="Trans_reg_C"/>
    <property type="match status" value="1"/>
</dbReference>
<dbReference type="Pfam" id="PF03704">
    <property type="entry name" value="BTAD"/>
    <property type="match status" value="1"/>
</dbReference>
<dbReference type="PROSITE" id="PS51755">
    <property type="entry name" value="OMPR_PHOB"/>
    <property type="match status" value="1"/>
</dbReference>
<feature type="domain" description="OmpR/PhoB-type" evidence="4">
    <location>
        <begin position="1"/>
        <end position="94"/>
    </location>
</feature>